<protein>
    <submittedName>
        <fullName evidence="2">SCO1664 family protein</fullName>
    </submittedName>
</protein>
<gene>
    <name evidence="2" type="ORF">I6H47_12460</name>
</gene>
<evidence type="ECO:0000313" key="2">
    <source>
        <dbReference type="EMBL" id="QQB16137.1"/>
    </source>
</evidence>
<dbReference type="Proteomes" id="UP000595374">
    <property type="component" value="Chromosome"/>
</dbReference>
<dbReference type="AlphaFoldDB" id="A0A7T4A2L4"/>
<dbReference type="EMBL" id="CP065989">
    <property type="protein sequence ID" value="QQB16137.1"/>
    <property type="molecule type" value="Genomic_DNA"/>
</dbReference>
<evidence type="ECO:0000313" key="3">
    <source>
        <dbReference type="Proteomes" id="UP000595374"/>
    </source>
</evidence>
<name>A0A7T4A2L4_9MICO</name>
<accession>A0A7T4A2L4</accession>
<evidence type="ECO:0000256" key="1">
    <source>
        <dbReference type="SAM" id="MobiDB-lite"/>
    </source>
</evidence>
<dbReference type="InterPro" id="IPR022292">
    <property type="entry name" value="CHP03843"/>
</dbReference>
<dbReference type="NCBIfam" id="TIGR03843">
    <property type="entry name" value="SCO1664 family protein"/>
    <property type="match status" value="1"/>
</dbReference>
<reference evidence="2 3" key="1">
    <citation type="submission" date="2020-12" db="EMBL/GenBank/DDBJ databases">
        <title>FDA dAtabase for Regulatory Grade micrObial Sequences (FDA-ARGOS): Supporting development and validation of Infectious Disease Dx tests.</title>
        <authorList>
            <person name="Sproer C."/>
            <person name="Gronow S."/>
            <person name="Severitt S."/>
            <person name="Schroder I."/>
            <person name="Tallon L."/>
            <person name="Sadzewicz L."/>
            <person name="Zhao X."/>
            <person name="Boylan J."/>
            <person name="Ott S."/>
            <person name="Bowen H."/>
            <person name="Vavikolanu K."/>
            <person name="Mehta A."/>
            <person name="Aluvathingal J."/>
            <person name="Nadendla S."/>
            <person name="Lowell S."/>
            <person name="Myers T."/>
            <person name="Yan Y."/>
            <person name="Sichtig H."/>
        </authorList>
    </citation>
    <scope>NUCLEOTIDE SEQUENCE [LARGE SCALE GENOMIC DNA]</scope>
    <source>
        <strain evidence="2 3">FDAARGOS_990</strain>
    </source>
</reference>
<sequence length="252" mass="26963">MGDIPRASNSTSLVVVDHADRVLKAVYKPIAGERPLHDFPDGTLGLREVAAYRLSAHLGLRVVPPTVLRTDLPHGPGSLQAYVEDAGDDADVALTEIDGIPEAFAPMFALRTEDGRDLVLSHSLGEELRRVAFFDLLAGNADRKAGHIITGSVLPGVTGGFGTFGIDNGLSFHPEEKLRTVLWGFADSAFDDTERAALDEVAAMPAVLVDALTECLRETEITALAQRAQTLADTGIFPPPPEDRTAIPWPPI</sequence>
<organism evidence="2 3">
    <name type="scientific">Brevibacterium casei</name>
    <dbReference type="NCBI Taxonomy" id="33889"/>
    <lineage>
        <taxon>Bacteria</taxon>
        <taxon>Bacillati</taxon>
        <taxon>Actinomycetota</taxon>
        <taxon>Actinomycetes</taxon>
        <taxon>Micrococcales</taxon>
        <taxon>Brevibacteriaceae</taxon>
        <taxon>Brevibacterium</taxon>
    </lineage>
</organism>
<feature type="region of interest" description="Disordered" evidence="1">
    <location>
        <begin position="233"/>
        <end position="252"/>
    </location>
</feature>
<proteinExistence type="predicted"/>